<name>A0A8H8DIP5_9FUNG</name>
<evidence type="ECO:0000256" key="1">
    <source>
        <dbReference type="ARBA" id="ARBA00007129"/>
    </source>
</evidence>
<dbReference type="Gene3D" id="3.20.90.10">
    <property type="entry name" value="Tubby Protein, Chain A"/>
    <property type="match status" value="1"/>
</dbReference>
<dbReference type="PRINTS" id="PR01573">
    <property type="entry name" value="SUPERTUBBY"/>
</dbReference>
<dbReference type="InterPro" id="IPR000007">
    <property type="entry name" value="Tubby_C"/>
</dbReference>
<feature type="region of interest" description="Disordered" evidence="2">
    <location>
        <begin position="289"/>
        <end position="339"/>
    </location>
</feature>
<accession>A0A8H8DIP5</accession>
<comment type="similarity">
    <text evidence="1">Belongs to the TUB family.</text>
</comment>
<organism evidence="4 5">
    <name type="scientific">Olpidium bornovanus</name>
    <dbReference type="NCBI Taxonomy" id="278681"/>
    <lineage>
        <taxon>Eukaryota</taxon>
        <taxon>Fungi</taxon>
        <taxon>Fungi incertae sedis</taxon>
        <taxon>Olpidiomycota</taxon>
        <taxon>Olpidiomycotina</taxon>
        <taxon>Olpidiomycetes</taxon>
        <taxon>Olpidiales</taxon>
        <taxon>Olpidiaceae</taxon>
        <taxon>Olpidium</taxon>
    </lineage>
</organism>
<dbReference type="OrthoDB" id="8775810at2759"/>
<feature type="region of interest" description="Disordered" evidence="2">
    <location>
        <begin position="1"/>
        <end position="98"/>
    </location>
</feature>
<dbReference type="PANTHER" id="PTHR16517:SF7">
    <property type="entry name" value="PROTEIN KING TUBBY"/>
    <property type="match status" value="1"/>
</dbReference>
<dbReference type="AlphaFoldDB" id="A0A8H8DIP5"/>
<feature type="non-terminal residue" evidence="4">
    <location>
        <position position="339"/>
    </location>
</feature>
<protein>
    <submittedName>
        <fullName evidence="4">Tub family-domain-containing protein</fullName>
    </submittedName>
</protein>
<dbReference type="InterPro" id="IPR025659">
    <property type="entry name" value="Tubby-like_C"/>
</dbReference>
<dbReference type="EMBL" id="JAEFCI010006386">
    <property type="protein sequence ID" value="KAG5459725.1"/>
    <property type="molecule type" value="Genomic_DNA"/>
</dbReference>
<feature type="compositionally biased region" description="Basic and acidic residues" evidence="2">
    <location>
        <begin position="53"/>
        <end position="62"/>
    </location>
</feature>
<evidence type="ECO:0000313" key="5">
    <source>
        <dbReference type="Proteomes" id="UP000673691"/>
    </source>
</evidence>
<feature type="domain" description="Tubby C-terminal" evidence="3">
    <location>
        <begin position="174"/>
        <end position="268"/>
    </location>
</feature>
<dbReference type="Proteomes" id="UP000673691">
    <property type="component" value="Unassembled WGS sequence"/>
</dbReference>
<feature type="region of interest" description="Disordered" evidence="2">
    <location>
        <begin position="111"/>
        <end position="163"/>
    </location>
</feature>
<gene>
    <name evidence="4" type="ORF">BJ554DRAFT_8321</name>
</gene>
<keyword evidence="5" id="KW-1185">Reference proteome</keyword>
<evidence type="ECO:0000313" key="4">
    <source>
        <dbReference type="EMBL" id="KAG5459725.1"/>
    </source>
</evidence>
<proteinExistence type="inferred from homology"/>
<dbReference type="PANTHER" id="PTHR16517">
    <property type="entry name" value="TUBBY-RELATED"/>
    <property type="match status" value="1"/>
</dbReference>
<comment type="caution">
    <text evidence="4">The sequence shown here is derived from an EMBL/GenBank/DDBJ whole genome shotgun (WGS) entry which is preliminary data.</text>
</comment>
<feature type="compositionally biased region" description="Low complexity" evidence="2">
    <location>
        <begin position="121"/>
        <end position="163"/>
    </location>
</feature>
<dbReference type="Pfam" id="PF01167">
    <property type="entry name" value="Tub"/>
    <property type="match status" value="1"/>
</dbReference>
<feature type="compositionally biased region" description="Low complexity" evidence="2">
    <location>
        <begin position="79"/>
        <end position="91"/>
    </location>
</feature>
<evidence type="ECO:0000256" key="2">
    <source>
        <dbReference type="SAM" id="MobiDB-lite"/>
    </source>
</evidence>
<dbReference type="SUPFAM" id="SSF54518">
    <property type="entry name" value="Tubby C-terminal domain-like"/>
    <property type="match status" value="1"/>
</dbReference>
<reference evidence="4 5" key="1">
    <citation type="journal article" name="Sci. Rep.">
        <title>Genome-scale phylogenetic analyses confirm Olpidium as the closest living zoosporic fungus to the non-flagellated, terrestrial fungi.</title>
        <authorList>
            <person name="Chang Y."/>
            <person name="Rochon D."/>
            <person name="Sekimoto S."/>
            <person name="Wang Y."/>
            <person name="Chovatia M."/>
            <person name="Sandor L."/>
            <person name="Salamov A."/>
            <person name="Grigoriev I.V."/>
            <person name="Stajich J.E."/>
            <person name="Spatafora J.W."/>
        </authorList>
    </citation>
    <scope>NUCLEOTIDE SEQUENCE [LARGE SCALE GENOMIC DNA]</scope>
    <source>
        <strain evidence="4">S191</strain>
    </source>
</reference>
<feature type="compositionally biased region" description="Basic and acidic residues" evidence="2">
    <location>
        <begin position="311"/>
        <end position="330"/>
    </location>
</feature>
<sequence>MRAAGSGWPTGAAAGQQQQHPAGPSPARPDSASTAVAVSGPGGKGSASSSKAASEEKLDGAERCAAPPHQNPPPVFDGAAAAAEAMKTEAASPGLESGSDLKASLVTLRGTLESGGGDESPAAAAQPPVAPDAFAGAGDRARPAAAAAGPAGPAAPLRPPSAARPSVLGDIFRRVPEGEVLLCKVFRKNSIILGKAHPTFYVYNETDNRFLLSARKRKKSKCANYLISTSADDLTKDSKNYVGKLRGNFQGTTFVLYDARAYKHGKADKGLREHAGLIYQRFAAEADGRGHSHESVAPRHAAPGRPRAGRCLRDSRGNDVAEFQRQRDSVQEQGPAVER</sequence>
<evidence type="ECO:0000259" key="3">
    <source>
        <dbReference type="Pfam" id="PF01167"/>
    </source>
</evidence>
<feature type="compositionally biased region" description="Low complexity" evidence="2">
    <location>
        <begin position="7"/>
        <end position="22"/>
    </location>
</feature>